<dbReference type="KEGG" id="mff:MFFC18_22120"/>
<dbReference type="STRING" id="980251.GCA_001642875_00095"/>
<proteinExistence type="predicted"/>
<dbReference type="EMBL" id="CP042912">
    <property type="protein sequence ID" value="QEG22332.1"/>
    <property type="molecule type" value="Genomic_DNA"/>
</dbReference>
<evidence type="ECO:0000313" key="2">
    <source>
        <dbReference type="Proteomes" id="UP000322214"/>
    </source>
</evidence>
<reference evidence="1 2" key="1">
    <citation type="submission" date="2019-08" db="EMBL/GenBank/DDBJ databases">
        <title>Deep-cultivation of Planctomycetes and their phenomic and genomic characterization uncovers novel biology.</title>
        <authorList>
            <person name="Wiegand S."/>
            <person name="Jogler M."/>
            <person name="Boedeker C."/>
            <person name="Pinto D."/>
            <person name="Vollmers J."/>
            <person name="Rivas-Marin E."/>
            <person name="Kohn T."/>
            <person name="Peeters S.H."/>
            <person name="Heuer A."/>
            <person name="Rast P."/>
            <person name="Oberbeckmann S."/>
            <person name="Bunk B."/>
            <person name="Jeske O."/>
            <person name="Meyerdierks A."/>
            <person name="Storesund J.E."/>
            <person name="Kallscheuer N."/>
            <person name="Luecker S."/>
            <person name="Lage O.M."/>
            <person name="Pohl T."/>
            <person name="Merkel B.J."/>
            <person name="Hornburger P."/>
            <person name="Mueller R.-W."/>
            <person name="Bruemmer F."/>
            <person name="Labrenz M."/>
            <person name="Spormann A.M."/>
            <person name="Op den Camp H."/>
            <person name="Overmann J."/>
            <person name="Amann R."/>
            <person name="Jetten M.S.M."/>
            <person name="Mascher T."/>
            <person name="Medema M.H."/>
            <person name="Devos D.P."/>
            <person name="Kaster A.-K."/>
            <person name="Ovreas L."/>
            <person name="Rohde M."/>
            <person name="Galperin M.Y."/>
            <person name="Jogler C."/>
        </authorList>
    </citation>
    <scope>NUCLEOTIDE SEQUENCE [LARGE SCALE GENOMIC DNA]</scope>
    <source>
        <strain evidence="1 2">FC18</strain>
    </source>
</reference>
<organism evidence="1 2">
    <name type="scientific">Mariniblastus fucicola</name>
    <dbReference type="NCBI Taxonomy" id="980251"/>
    <lineage>
        <taxon>Bacteria</taxon>
        <taxon>Pseudomonadati</taxon>
        <taxon>Planctomycetota</taxon>
        <taxon>Planctomycetia</taxon>
        <taxon>Pirellulales</taxon>
        <taxon>Pirellulaceae</taxon>
        <taxon>Mariniblastus</taxon>
    </lineage>
</organism>
<name>A0A5B9PBP5_9BACT</name>
<dbReference type="Proteomes" id="UP000322214">
    <property type="component" value="Chromosome"/>
</dbReference>
<accession>A0A5B9PBP5</accession>
<sequence>MTIERCYHTLTPESTIDHLSSENALGRVRASLILA</sequence>
<dbReference type="AlphaFoldDB" id="A0A5B9PBP5"/>
<evidence type="ECO:0000313" key="1">
    <source>
        <dbReference type="EMBL" id="QEG22332.1"/>
    </source>
</evidence>
<keyword evidence="2" id="KW-1185">Reference proteome</keyword>
<gene>
    <name evidence="1" type="ORF">MFFC18_22120</name>
</gene>
<protein>
    <submittedName>
        <fullName evidence="1">Uncharacterized protein</fullName>
    </submittedName>
</protein>